<protein>
    <recommendedName>
        <fullName evidence="3">Flavin reductase like domain-containing protein</fullName>
    </recommendedName>
</protein>
<dbReference type="SUPFAM" id="SSF50475">
    <property type="entry name" value="FMN-binding split barrel"/>
    <property type="match status" value="1"/>
</dbReference>
<evidence type="ECO:0000313" key="4">
    <source>
        <dbReference type="EMBL" id="GAA4224446.1"/>
    </source>
</evidence>
<dbReference type="PANTHER" id="PTHR30466">
    <property type="entry name" value="FLAVIN REDUCTASE"/>
    <property type="match status" value="1"/>
</dbReference>
<dbReference type="Pfam" id="PF01613">
    <property type="entry name" value="Flavin_Reduct"/>
    <property type="match status" value="1"/>
</dbReference>
<dbReference type="InterPro" id="IPR050268">
    <property type="entry name" value="NADH-dep_flavin_reductase"/>
</dbReference>
<dbReference type="SMART" id="SM00903">
    <property type="entry name" value="Flavin_Reduct"/>
    <property type="match status" value="1"/>
</dbReference>
<dbReference type="PANTHER" id="PTHR30466:SF11">
    <property type="entry name" value="FLAVIN-DEPENDENT MONOOXYGENASE, REDUCTASE SUBUNIT HSAB"/>
    <property type="match status" value="1"/>
</dbReference>
<reference evidence="5" key="1">
    <citation type="journal article" date="2019" name="Int. J. Syst. Evol. Microbiol.">
        <title>The Global Catalogue of Microorganisms (GCM) 10K type strain sequencing project: providing services to taxonomists for standard genome sequencing and annotation.</title>
        <authorList>
            <consortium name="The Broad Institute Genomics Platform"/>
            <consortium name="The Broad Institute Genome Sequencing Center for Infectious Disease"/>
            <person name="Wu L."/>
            <person name="Ma J."/>
        </authorList>
    </citation>
    <scope>NUCLEOTIDE SEQUENCE [LARGE SCALE GENOMIC DNA]</scope>
    <source>
        <strain evidence="5">JCM 17440</strain>
    </source>
</reference>
<keyword evidence="5" id="KW-1185">Reference proteome</keyword>
<dbReference type="EMBL" id="BAABAS010000003">
    <property type="protein sequence ID" value="GAA4224446.1"/>
    <property type="molecule type" value="Genomic_DNA"/>
</dbReference>
<dbReference type="Proteomes" id="UP001501710">
    <property type="component" value="Unassembled WGS sequence"/>
</dbReference>
<proteinExistence type="inferred from homology"/>
<accession>A0ABP8BSC0</accession>
<evidence type="ECO:0000256" key="2">
    <source>
        <dbReference type="ARBA" id="ARBA00023002"/>
    </source>
</evidence>
<evidence type="ECO:0000313" key="5">
    <source>
        <dbReference type="Proteomes" id="UP001501710"/>
    </source>
</evidence>
<comment type="caution">
    <text evidence="4">The sequence shown here is derived from an EMBL/GenBank/DDBJ whole genome shotgun (WGS) entry which is preliminary data.</text>
</comment>
<name>A0ABP8BSC0_9ACTN</name>
<evidence type="ECO:0000259" key="3">
    <source>
        <dbReference type="SMART" id="SM00903"/>
    </source>
</evidence>
<organism evidence="4 5">
    <name type="scientific">Actinomadura meridiana</name>
    <dbReference type="NCBI Taxonomy" id="559626"/>
    <lineage>
        <taxon>Bacteria</taxon>
        <taxon>Bacillati</taxon>
        <taxon>Actinomycetota</taxon>
        <taxon>Actinomycetes</taxon>
        <taxon>Streptosporangiales</taxon>
        <taxon>Thermomonosporaceae</taxon>
        <taxon>Actinomadura</taxon>
    </lineage>
</organism>
<sequence length="101" mass="10781">MRAIVGQGRFAVNILGVRGQEISQLFASREGQGKFDQVGWEPGEVTGMPLLQATVAHAECELTGTVEAGDHTVLLGRIVGGAVSEQSPLAYWRGDYARLTP</sequence>
<dbReference type="InterPro" id="IPR002563">
    <property type="entry name" value="Flavin_Rdtase-like_dom"/>
</dbReference>
<gene>
    <name evidence="4" type="ORF">GCM10022254_03890</name>
</gene>
<dbReference type="InterPro" id="IPR012349">
    <property type="entry name" value="Split_barrel_FMN-bd"/>
</dbReference>
<evidence type="ECO:0000256" key="1">
    <source>
        <dbReference type="ARBA" id="ARBA00008898"/>
    </source>
</evidence>
<keyword evidence="2" id="KW-0560">Oxidoreductase</keyword>
<feature type="domain" description="Flavin reductase like" evidence="3">
    <location>
        <begin position="1"/>
        <end position="98"/>
    </location>
</feature>
<comment type="similarity">
    <text evidence="1">Belongs to the non-flavoprotein flavin reductase family.</text>
</comment>
<dbReference type="Gene3D" id="2.30.110.10">
    <property type="entry name" value="Electron Transport, Fmn-binding Protein, Chain A"/>
    <property type="match status" value="1"/>
</dbReference>